<organism evidence="1 2">
    <name type="scientific">Flemingia macrophylla</name>
    <dbReference type="NCBI Taxonomy" id="520843"/>
    <lineage>
        <taxon>Eukaryota</taxon>
        <taxon>Viridiplantae</taxon>
        <taxon>Streptophyta</taxon>
        <taxon>Embryophyta</taxon>
        <taxon>Tracheophyta</taxon>
        <taxon>Spermatophyta</taxon>
        <taxon>Magnoliopsida</taxon>
        <taxon>eudicotyledons</taxon>
        <taxon>Gunneridae</taxon>
        <taxon>Pentapetalae</taxon>
        <taxon>rosids</taxon>
        <taxon>fabids</taxon>
        <taxon>Fabales</taxon>
        <taxon>Fabaceae</taxon>
        <taxon>Papilionoideae</taxon>
        <taxon>50 kb inversion clade</taxon>
        <taxon>NPAAA clade</taxon>
        <taxon>indigoferoid/millettioid clade</taxon>
        <taxon>Phaseoleae</taxon>
        <taxon>Flemingia</taxon>
    </lineage>
</organism>
<reference evidence="1 2" key="1">
    <citation type="submission" date="2024-08" db="EMBL/GenBank/DDBJ databases">
        <title>Insights into the chromosomal genome structure of Flemingia macrophylla.</title>
        <authorList>
            <person name="Ding Y."/>
            <person name="Zhao Y."/>
            <person name="Bi W."/>
            <person name="Wu M."/>
            <person name="Zhao G."/>
            <person name="Gong Y."/>
            <person name="Li W."/>
            <person name="Zhang P."/>
        </authorList>
    </citation>
    <scope>NUCLEOTIDE SEQUENCE [LARGE SCALE GENOMIC DNA]</scope>
    <source>
        <strain evidence="1">DYQJB</strain>
        <tissue evidence="1">Leaf</tissue>
    </source>
</reference>
<evidence type="ECO:0000313" key="1">
    <source>
        <dbReference type="EMBL" id="KAL2340435.1"/>
    </source>
</evidence>
<name>A0ABD1MX91_9FABA</name>
<sequence length="156" mass="17519">MFALMLASMFCQVFKPKATTGVKEVNYKILRWGAMSCYSHMSIVDANPSLMVELVDDPYENTCPAQPHIHSVTRMTQIKITECHRCCDVCEELYGEERDAVDARYTFSLSMIEDEDREDDVGEETVKTTSLGAAHQLLGQKGCGGDDEKEAHSTQR</sequence>
<dbReference type="AlphaFoldDB" id="A0ABD1MX91"/>
<protein>
    <submittedName>
        <fullName evidence="1">Uncharacterized protein</fullName>
    </submittedName>
</protein>
<dbReference type="Proteomes" id="UP001603857">
    <property type="component" value="Unassembled WGS sequence"/>
</dbReference>
<proteinExistence type="predicted"/>
<evidence type="ECO:0000313" key="2">
    <source>
        <dbReference type="Proteomes" id="UP001603857"/>
    </source>
</evidence>
<dbReference type="EMBL" id="JBGMDY010000003">
    <property type="protein sequence ID" value="KAL2340435.1"/>
    <property type="molecule type" value="Genomic_DNA"/>
</dbReference>
<comment type="caution">
    <text evidence="1">The sequence shown here is derived from an EMBL/GenBank/DDBJ whole genome shotgun (WGS) entry which is preliminary data.</text>
</comment>
<gene>
    <name evidence="1" type="ORF">Fmac_008375</name>
</gene>
<accession>A0ABD1MX91</accession>
<keyword evidence="2" id="KW-1185">Reference proteome</keyword>